<evidence type="ECO:0000256" key="2">
    <source>
        <dbReference type="SAM" id="Phobius"/>
    </source>
</evidence>
<dbReference type="Pfam" id="PF11298">
    <property type="entry name" value="DUF3099"/>
    <property type="match status" value="1"/>
</dbReference>
<keyword evidence="4" id="KW-1185">Reference proteome</keyword>
<sequence length="94" mass="10184">MPDRRPPGGAPTGTRPRRERRYFALMAVCLTLFVSAWAFVRLFSVPLAIGMCVVAALIPPVAAVVANRREESDRWWDEGGDGPEEGGGDGRGDV</sequence>
<protein>
    <submittedName>
        <fullName evidence="3">DUF3099 domain-containing protein</fullName>
    </submittedName>
</protein>
<comment type="caution">
    <text evidence="3">The sequence shown here is derived from an EMBL/GenBank/DDBJ whole genome shotgun (WGS) entry which is preliminary data.</text>
</comment>
<keyword evidence="2" id="KW-1133">Transmembrane helix</keyword>
<feature type="transmembrane region" description="Helical" evidence="2">
    <location>
        <begin position="46"/>
        <end position="66"/>
    </location>
</feature>
<accession>A0A927EZC7</accession>
<gene>
    <name evidence="3" type="ORF">IF129_14555</name>
</gene>
<evidence type="ECO:0000256" key="1">
    <source>
        <dbReference type="SAM" id="MobiDB-lite"/>
    </source>
</evidence>
<evidence type="ECO:0000313" key="3">
    <source>
        <dbReference type="EMBL" id="MBD3932770.1"/>
    </source>
</evidence>
<feature type="compositionally biased region" description="Acidic residues" evidence="1">
    <location>
        <begin position="78"/>
        <end position="87"/>
    </location>
</feature>
<keyword evidence="2" id="KW-0472">Membrane</keyword>
<dbReference type="EMBL" id="JACXYU010000006">
    <property type="protein sequence ID" value="MBD3932770.1"/>
    <property type="molecule type" value="Genomic_DNA"/>
</dbReference>
<feature type="region of interest" description="Disordered" evidence="1">
    <location>
        <begin position="69"/>
        <end position="94"/>
    </location>
</feature>
<dbReference type="InterPro" id="IPR021449">
    <property type="entry name" value="DUF3099"/>
</dbReference>
<keyword evidence="2" id="KW-0812">Transmembrane</keyword>
<name>A0A927EZC7_9ACTN</name>
<proteinExistence type="predicted"/>
<evidence type="ECO:0000313" key="4">
    <source>
        <dbReference type="Proteomes" id="UP000632289"/>
    </source>
</evidence>
<dbReference type="AlphaFoldDB" id="A0A927EZC7"/>
<organism evidence="3 4">
    <name type="scientific">Streptomyces chumphonensis</name>
    <dbReference type="NCBI Taxonomy" id="1214925"/>
    <lineage>
        <taxon>Bacteria</taxon>
        <taxon>Bacillati</taxon>
        <taxon>Actinomycetota</taxon>
        <taxon>Actinomycetes</taxon>
        <taxon>Kitasatosporales</taxon>
        <taxon>Streptomycetaceae</taxon>
        <taxon>Streptomyces</taxon>
    </lineage>
</organism>
<feature type="transmembrane region" description="Helical" evidence="2">
    <location>
        <begin position="21"/>
        <end position="40"/>
    </location>
</feature>
<dbReference type="RefSeq" id="WP_191210058.1">
    <property type="nucleotide sequence ID" value="NZ_BAABKL010000014.1"/>
</dbReference>
<dbReference type="Proteomes" id="UP000632289">
    <property type="component" value="Unassembled WGS sequence"/>
</dbReference>
<reference evidence="3" key="1">
    <citation type="submission" date="2020-09" db="EMBL/GenBank/DDBJ databases">
        <title>Secondary metabolite and genome analysis of marine Streptomyces chumphonensis KK1-2T.</title>
        <authorList>
            <person name="Phongsopitanun W."/>
            <person name="Kanchanasin P."/>
            <person name="Pittayakhajonwut P."/>
            <person name="Suwanborirux K."/>
            <person name="Tanasupawat S."/>
        </authorList>
    </citation>
    <scope>NUCLEOTIDE SEQUENCE</scope>
    <source>
        <strain evidence="3">KK1-2</strain>
    </source>
</reference>